<keyword evidence="2" id="KW-1185">Reference proteome</keyword>
<comment type="caution">
    <text evidence="1">The sequence shown here is derived from an EMBL/GenBank/DDBJ whole genome shotgun (WGS) entry which is preliminary data.</text>
</comment>
<protein>
    <submittedName>
        <fullName evidence="1">Uncharacterized protein</fullName>
    </submittedName>
</protein>
<evidence type="ECO:0000313" key="2">
    <source>
        <dbReference type="Proteomes" id="UP000215335"/>
    </source>
</evidence>
<dbReference type="AlphaFoldDB" id="A0A232EV97"/>
<dbReference type="OrthoDB" id="63267at2759"/>
<sequence>MINAVTITTMNNQPLMLVQALKNLHCVKYSEVRIVASSRSNRKILPHSYHNPIAARYSPHLSTISESPFVTLRRFSPAVSSTTSHTTSLSRPRRIIDTADIDIGVKVNKKEYEASIVEGRSYKALIQNQ</sequence>
<name>A0A232EV97_9HYME</name>
<organism evidence="1 2">
    <name type="scientific">Trichomalopsis sarcophagae</name>
    <dbReference type="NCBI Taxonomy" id="543379"/>
    <lineage>
        <taxon>Eukaryota</taxon>
        <taxon>Metazoa</taxon>
        <taxon>Ecdysozoa</taxon>
        <taxon>Arthropoda</taxon>
        <taxon>Hexapoda</taxon>
        <taxon>Insecta</taxon>
        <taxon>Pterygota</taxon>
        <taxon>Neoptera</taxon>
        <taxon>Endopterygota</taxon>
        <taxon>Hymenoptera</taxon>
        <taxon>Apocrita</taxon>
        <taxon>Proctotrupomorpha</taxon>
        <taxon>Chalcidoidea</taxon>
        <taxon>Pteromalidae</taxon>
        <taxon>Pteromalinae</taxon>
        <taxon>Trichomalopsis</taxon>
    </lineage>
</organism>
<evidence type="ECO:0000313" key="1">
    <source>
        <dbReference type="EMBL" id="OXU22273.1"/>
    </source>
</evidence>
<dbReference type="Proteomes" id="UP000215335">
    <property type="component" value="Unassembled WGS sequence"/>
</dbReference>
<accession>A0A232EV97</accession>
<reference evidence="1 2" key="1">
    <citation type="journal article" date="2017" name="Curr. Biol.">
        <title>The Evolution of Venom by Co-option of Single-Copy Genes.</title>
        <authorList>
            <person name="Martinson E.O."/>
            <person name="Mrinalini"/>
            <person name="Kelkar Y.D."/>
            <person name="Chang C.H."/>
            <person name="Werren J.H."/>
        </authorList>
    </citation>
    <scope>NUCLEOTIDE SEQUENCE [LARGE SCALE GENOMIC DNA]</scope>
    <source>
        <strain evidence="1 2">Alberta</strain>
        <tissue evidence="1">Whole body</tissue>
    </source>
</reference>
<proteinExistence type="predicted"/>
<dbReference type="EMBL" id="NNAY01002027">
    <property type="protein sequence ID" value="OXU22273.1"/>
    <property type="molecule type" value="Genomic_DNA"/>
</dbReference>
<gene>
    <name evidence="1" type="ORF">TSAR_003678</name>
</gene>